<reference evidence="4" key="2">
    <citation type="submission" date="2020-05" db="EMBL/GenBank/DDBJ databases">
        <authorList>
            <person name="Kim H.-S."/>
            <person name="Proctor R.H."/>
            <person name="Brown D.W."/>
        </authorList>
    </citation>
    <scope>NUCLEOTIDE SEQUENCE</scope>
    <source>
        <strain evidence="4">NRRL 22465</strain>
    </source>
</reference>
<dbReference type="InterPro" id="IPR013530">
    <property type="entry name" value="PAD_C"/>
</dbReference>
<dbReference type="SUPFAM" id="SSF55909">
    <property type="entry name" value="Pentein"/>
    <property type="match status" value="1"/>
</dbReference>
<name>A0A8H4UNG1_9HYPO</name>
<feature type="chain" id="PRO_5034395851" description="Protein-arginine deiminase C-terminal domain-containing protein" evidence="2">
    <location>
        <begin position="22"/>
        <end position="659"/>
    </location>
</feature>
<dbReference type="GO" id="GO:0005737">
    <property type="term" value="C:cytoplasm"/>
    <property type="evidence" value="ECO:0007669"/>
    <property type="project" value="InterPro"/>
</dbReference>
<dbReference type="GO" id="GO:0005509">
    <property type="term" value="F:calcium ion binding"/>
    <property type="evidence" value="ECO:0007669"/>
    <property type="project" value="InterPro"/>
</dbReference>
<keyword evidence="2" id="KW-0732">Signal</keyword>
<dbReference type="PANTHER" id="PTHR10837:SF8">
    <property type="entry name" value="PROTEIN-ARGININE DEIMINASE"/>
    <property type="match status" value="1"/>
</dbReference>
<reference evidence="4" key="1">
    <citation type="journal article" date="2020" name="BMC Genomics">
        <title>Correction to: Identification and distribution of gene clusters required for synthesis of sphingolipid metabolism inhibitors in diverse species of the filamentous fungus Fusarium.</title>
        <authorList>
            <person name="Kim H.S."/>
            <person name="Lohmar J.M."/>
            <person name="Busman M."/>
            <person name="Brown D.W."/>
            <person name="Naumann T.A."/>
            <person name="Divon H.H."/>
            <person name="Lysoe E."/>
            <person name="Uhlig S."/>
            <person name="Proctor R.H."/>
        </authorList>
    </citation>
    <scope>NUCLEOTIDE SEQUENCE</scope>
    <source>
        <strain evidence="4">NRRL 22465</strain>
    </source>
</reference>
<dbReference type="Pfam" id="PF03068">
    <property type="entry name" value="PAD"/>
    <property type="match status" value="1"/>
</dbReference>
<gene>
    <name evidence="4" type="ORF">FZEAL_3902</name>
</gene>
<feature type="signal peptide" evidence="2">
    <location>
        <begin position="1"/>
        <end position="21"/>
    </location>
</feature>
<feature type="region of interest" description="Disordered" evidence="1">
    <location>
        <begin position="523"/>
        <end position="566"/>
    </location>
</feature>
<dbReference type="Gene3D" id="3.75.10.10">
    <property type="entry name" value="L-arginine/glycine Amidinotransferase, Chain A"/>
    <property type="match status" value="1"/>
</dbReference>
<dbReference type="Proteomes" id="UP000635477">
    <property type="component" value="Unassembled WGS sequence"/>
</dbReference>
<dbReference type="EMBL" id="JABEYC010000260">
    <property type="protein sequence ID" value="KAF4980040.1"/>
    <property type="molecule type" value="Genomic_DNA"/>
</dbReference>
<dbReference type="PANTHER" id="PTHR10837">
    <property type="entry name" value="PEPTIDYLARGININE DEIMINASE"/>
    <property type="match status" value="1"/>
</dbReference>
<proteinExistence type="predicted"/>
<dbReference type="AlphaFoldDB" id="A0A8H4UNG1"/>
<dbReference type="InterPro" id="IPR004303">
    <property type="entry name" value="PAD"/>
</dbReference>
<evidence type="ECO:0000313" key="5">
    <source>
        <dbReference type="Proteomes" id="UP000635477"/>
    </source>
</evidence>
<protein>
    <recommendedName>
        <fullName evidence="3">Protein-arginine deiminase C-terminal domain-containing protein</fullName>
    </recommendedName>
</protein>
<sequence>MRFSSHGAAVLALALSNSCYALEATVLGNTAVDKTILTDTALKAVILADTNRDGKVDTEGDTDSDNKSEWTEERGAFFMANIGDTDRRCSKKLGSWEDVPEVYESSLDECNDASGNVQRNPKYLAPLRTLPIVRLSASATGSISVTDEWAANYTRVFVKEGSEWTYVSANRTFAAEELKRGLELGVDAREIRRPRVWDGIAHVHFTISDGDVMANDSVALRVAPVLTHHHAQLTERVFSSLAPNHTGQAEFVAELQRNVADAGILEPVFLFDTGDIWAQDFFEPGYTSIPGPDGPVVLRIMIRSAQDYRTTAREIFRLLRNENVGAVQQPGDGNSLESTGNLETIPPYTHNGKSYPAGRVVIGEWEEKRPFMFEFFRAQEVQEPIALDTIWLHVGHVDEFIQFLPADNERGWVVMADDPLAGVALLKKAVADGHGQKKALSRPAFPSDDPEICLPGETISEVLEIRDFEEVNKLAADRIAANLATLRRETGVTNDEIFRVPAMFYYTDAEGWTCGDDATNTTTAGKPGAKSPKSFTKKSFIGGPRSKAKSITEAAQPPNLHPSLNTGLKRREVNTTDYLSAFYPGTINGVVLTDSLVLAPNPWGPLINGVDILAKAVTDVYAKVGFNITFQDDWFPLHLEEGEIHCGTNTWRNADKKWW</sequence>
<evidence type="ECO:0000313" key="4">
    <source>
        <dbReference type="EMBL" id="KAF4980040.1"/>
    </source>
</evidence>
<comment type="caution">
    <text evidence="4">The sequence shown here is derived from an EMBL/GenBank/DDBJ whole genome shotgun (WGS) entry which is preliminary data.</text>
</comment>
<dbReference type="SUPFAM" id="SSF110083">
    <property type="entry name" value="Peptidylarginine deiminase Pad4, middle domain"/>
    <property type="match status" value="1"/>
</dbReference>
<evidence type="ECO:0000256" key="2">
    <source>
        <dbReference type="SAM" id="SignalP"/>
    </source>
</evidence>
<dbReference type="GO" id="GO:0004668">
    <property type="term" value="F:protein-arginine deiminase activity"/>
    <property type="evidence" value="ECO:0007669"/>
    <property type="project" value="InterPro"/>
</dbReference>
<accession>A0A8H4UNG1</accession>
<keyword evidence="5" id="KW-1185">Reference proteome</keyword>
<dbReference type="OrthoDB" id="5102063at2759"/>
<evidence type="ECO:0000259" key="3">
    <source>
        <dbReference type="Pfam" id="PF03068"/>
    </source>
</evidence>
<dbReference type="InterPro" id="IPR036556">
    <property type="entry name" value="PAD_central_sf"/>
</dbReference>
<feature type="domain" description="Protein-arginine deiminase C-terminal" evidence="3">
    <location>
        <begin position="213"/>
        <end position="659"/>
    </location>
</feature>
<organism evidence="4 5">
    <name type="scientific">Fusarium zealandicum</name>
    <dbReference type="NCBI Taxonomy" id="1053134"/>
    <lineage>
        <taxon>Eukaryota</taxon>
        <taxon>Fungi</taxon>
        <taxon>Dikarya</taxon>
        <taxon>Ascomycota</taxon>
        <taxon>Pezizomycotina</taxon>
        <taxon>Sordariomycetes</taxon>
        <taxon>Hypocreomycetidae</taxon>
        <taxon>Hypocreales</taxon>
        <taxon>Nectriaceae</taxon>
        <taxon>Fusarium</taxon>
        <taxon>Fusarium staphyleae species complex</taxon>
    </lineage>
</organism>
<evidence type="ECO:0000256" key="1">
    <source>
        <dbReference type="SAM" id="MobiDB-lite"/>
    </source>
</evidence>